<dbReference type="EMBL" id="KZ819305">
    <property type="protein sequence ID" value="PWN95372.1"/>
    <property type="molecule type" value="Genomic_DNA"/>
</dbReference>
<keyword evidence="3" id="KW-1185">Reference proteome</keyword>
<accession>A0A316Z390</accession>
<proteinExistence type="predicted"/>
<name>A0A316Z390_9BASI</name>
<feature type="region of interest" description="Disordered" evidence="1">
    <location>
        <begin position="117"/>
        <end position="140"/>
    </location>
</feature>
<dbReference type="Proteomes" id="UP000245946">
    <property type="component" value="Unassembled WGS sequence"/>
</dbReference>
<reference evidence="2 3" key="1">
    <citation type="journal article" date="2018" name="Mol. Biol. Evol.">
        <title>Broad Genomic Sampling Reveals a Smut Pathogenic Ancestry of the Fungal Clade Ustilaginomycotina.</title>
        <authorList>
            <person name="Kijpornyongpan T."/>
            <person name="Mondo S.J."/>
            <person name="Barry K."/>
            <person name="Sandor L."/>
            <person name="Lee J."/>
            <person name="Lipzen A."/>
            <person name="Pangilinan J."/>
            <person name="LaButti K."/>
            <person name="Hainaut M."/>
            <person name="Henrissat B."/>
            <person name="Grigoriev I.V."/>
            <person name="Spatafora J.W."/>
            <person name="Aime M.C."/>
        </authorList>
    </citation>
    <scope>NUCLEOTIDE SEQUENCE [LARGE SCALE GENOMIC DNA]</scope>
    <source>
        <strain evidence="2 3">MCA 4186</strain>
    </source>
</reference>
<feature type="compositionally biased region" description="Low complexity" evidence="1">
    <location>
        <begin position="120"/>
        <end position="135"/>
    </location>
</feature>
<protein>
    <submittedName>
        <fullName evidence="2">Uncharacterized protein</fullName>
    </submittedName>
</protein>
<feature type="compositionally biased region" description="Low complexity" evidence="1">
    <location>
        <begin position="1"/>
        <end position="13"/>
    </location>
</feature>
<gene>
    <name evidence="2" type="ORF">FA09DRAFT_148763</name>
</gene>
<dbReference type="AlphaFoldDB" id="A0A316Z390"/>
<organism evidence="2 3">
    <name type="scientific">Tilletiopsis washingtonensis</name>
    <dbReference type="NCBI Taxonomy" id="58919"/>
    <lineage>
        <taxon>Eukaryota</taxon>
        <taxon>Fungi</taxon>
        <taxon>Dikarya</taxon>
        <taxon>Basidiomycota</taxon>
        <taxon>Ustilaginomycotina</taxon>
        <taxon>Exobasidiomycetes</taxon>
        <taxon>Entylomatales</taxon>
        <taxon>Entylomatales incertae sedis</taxon>
        <taxon>Tilletiopsis</taxon>
    </lineage>
</organism>
<evidence type="ECO:0000313" key="2">
    <source>
        <dbReference type="EMBL" id="PWN95372.1"/>
    </source>
</evidence>
<sequence>MSYGALPASASSPPHHHLHSPFSSVANEAGLPLSSLSLASLATGWSCSLHPAPSRAGLFCYSSLFCCFHALRRFTSISSRHDASLDALFRGPSRGASAALCRRRALTPAQLLAQAMASTSQRGAPASASAQPSSRPFKRVRAAVRPSRLHRLTLSQGHQRRGAVDLHGSVFAAAQDAFLQAAAVPREAEDPAQAAARFGGQLAAPYSAEMRRLSAQWRSLARQPAVVHVAGAADAWAGLAHCSR</sequence>
<dbReference type="RefSeq" id="XP_025595651.1">
    <property type="nucleotide sequence ID" value="XM_025739172.1"/>
</dbReference>
<evidence type="ECO:0000313" key="3">
    <source>
        <dbReference type="Proteomes" id="UP000245946"/>
    </source>
</evidence>
<feature type="region of interest" description="Disordered" evidence="1">
    <location>
        <begin position="1"/>
        <end position="21"/>
    </location>
</feature>
<dbReference type="GeneID" id="37266718"/>
<evidence type="ECO:0000256" key="1">
    <source>
        <dbReference type="SAM" id="MobiDB-lite"/>
    </source>
</evidence>